<evidence type="ECO:0000256" key="7">
    <source>
        <dbReference type="ARBA" id="ARBA00023128"/>
    </source>
</evidence>
<evidence type="ECO:0000256" key="5">
    <source>
        <dbReference type="ARBA" id="ARBA00022917"/>
    </source>
</evidence>
<feature type="region of interest" description="Disordered" evidence="11">
    <location>
        <begin position="13"/>
        <end position="133"/>
    </location>
</feature>
<keyword evidence="5" id="KW-0648">Protein biosynthesis</keyword>
<protein>
    <recommendedName>
        <fullName evidence="10">Translation initiation factor IF-2, mitochondrial</fullName>
    </recommendedName>
</protein>
<dbReference type="Gene3D" id="2.40.30.10">
    <property type="entry name" value="Translation factors"/>
    <property type="match status" value="2"/>
</dbReference>
<dbReference type="Pfam" id="PF11987">
    <property type="entry name" value="IF-2"/>
    <property type="match status" value="1"/>
</dbReference>
<dbReference type="InterPro" id="IPR023115">
    <property type="entry name" value="TIF_IF2_dom3"/>
</dbReference>
<dbReference type="CDD" id="cd03692">
    <property type="entry name" value="mtIF2_IVc"/>
    <property type="match status" value="1"/>
</dbReference>
<proteinExistence type="inferred from homology"/>
<evidence type="ECO:0000256" key="8">
    <source>
        <dbReference type="ARBA" id="ARBA00023134"/>
    </source>
</evidence>
<name>A0AAX4H3W8_9ASCO</name>
<evidence type="ECO:0000259" key="12">
    <source>
        <dbReference type="PROSITE" id="PS51722"/>
    </source>
</evidence>
<dbReference type="InterPro" id="IPR036925">
    <property type="entry name" value="TIF_IF2_dom3_sf"/>
</dbReference>
<dbReference type="Pfam" id="PF22042">
    <property type="entry name" value="EF-G_D2"/>
    <property type="match status" value="1"/>
</dbReference>
<dbReference type="SUPFAM" id="SSF50447">
    <property type="entry name" value="Translation proteins"/>
    <property type="match status" value="2"/>
</dbReference>
<keyword evidence="8" id="KW-0342">GTP-binding</keyword>
<dbReference type="SUPFAM" id="SSF52156">
    <property type="entry name" value="Initiation factor IF2/eIF5b, domain 3"/>
    <property type="match status" value="1"/>
</dbReference>
<dbReference type="FunFam" id="2.40.30.10:FF:000126">
    <property type="entry name" value="Mitochondrial translation initiation factor"/>
    <property type="match status" value="1"/>
</dbReference>
<keyword evidence="3" id="KW-0396">Initiation factor</keyword>
<comment type="similarity">
    <text evidence="2">Belongs to the TRAFAC class translation factor GTPase superfamily. Classic translation factor GTPase family. IF-2 subfamily.</text>
</comment>
<dbReference type="InterPro" id="IPR027417">
    <property type="entry name" value="P-loop_NTPase"/>
</dbReference>
<organism evidence="13 14">
    <name type="scientific">Australozyma saopauloensis</name>
    <dbReference type="NCBI Taxonomy" id="291208"/>
    <lineage>
        <taxon>Eukaryota</taxon>
        <taxon>Fungi</taxon>
        <taxon>Dikarya</taxon>
        <taxon>Ascomycota</taxon>
        <taxon>Saccharomycotina</taxon>
        <taxon>Pichiomycetes</taxon>
        <taxon>Metschnikowiaceae</taxon>
        <taxon>Australozyma</taxon>
    </lineage>
</organism>
<evidence type="ECO:0000313" key="14">
    <source>
        <dbReference type="Proteomes" id="UP001338582"/>
    </source>
</evidence>
<evidence type="ECO:0000256" key="11">
    <source>
        <dbReference type="SAM" id="MobiDB-lite"/>
    </source>
</evidence>
<dbReference type="PROSITE" id="PS01176">
    <property type="entry name" value="IF2"/>
    <property type="match status" value="1"/>
</dbReference>
<dbReference type="AlphaFoldDB" id="A0AAX4H3W8"/>
<accession>A0AAX4H3W8</accession>
<dbReference type="GO" id="GO:0032543">
    <property type="term" value="P:mitochondrial translation"/>
    <property type="evidence" value="ECO:0007669"/>
    <property type="project" value="UniProtKB-ARBA"/>
</dbReference>
<dbReference type="Gene3D" id="3.40.50.300">
    <property type="entry name" value="P-loop containing nucleotide triphosphate hydrolases"/>
    <property type="match status" value="1"/>
</dbReference>
<dbReference type="PANTHER" id="PTHR43381">
    <property type="entry name" value="TRANSLATION INITIATION FACTOR IF-2-RELATED"/>
    <property type="match status" value="1"/>
</dbReference>
<dbReference type="FunFam" id="3.40.50.10050:FF:000001">
    <property type="entry name" value="Translation initiation factor IF-2"/>
    <property type="match status" value="1"/>
</dbReference>
<keyword evidence="6" id="KW-0809">Transit peptide</keyword>
<keyword evidence="14" id="KW-1185">Reference proteome</keyword>
<dbReference type="GO" id="GO:0005525">
    <property type="term" value="F:GTP binding"/>
    <property type="evidence" value="ECO:0007669"/>
    <property type="project" value="UniProtKB-KW"/>
</dbReference>
<reference evidence="13 14" key="1">
    <citation type="submission" date="2023-10" db="EMBL/GenBank/DDBJ databases">
        <title>Draft Genome Sequence of Candida saopaulonensis from a very Premature Infant with Sepsis.</title>
        <authorList>
            <person name="Ning Y."/>
            <person name="Dai R."/>
            <person name="Xiao M."/>
            <person name="Xu Y."/>
            <person name="Yan Q."/>
            <person name="Zhang L."/>
        </authorList>
    </citation>
    <scope>NUCLEOTIDE SEQUENCE [LARGE SCALE GENOMIC DNA]</scope>
    <source>
        <strain evidence="13 14">19XY460</strain>
    </source>
</reference>
<dbReference type="Pfam" id="PF00009">
    <property type="entry name" value="GTP_EFTU"/>
    <property type="match status" value="1"/>
</dbReference>
<dbReference type="InterPro" id="IPR009000">
    <property type="entry name" value="Transl_B-barrel_sf"/>
</dbReference>
<dbReference type="NCBIfam" id="TIGR00487">
    <property type="entry name" value="IF-2"/>
    <property type="match status" value="1"/>
</dbReference>
<dbReference type="InterPro" id="IPR006847">
    <property type="entry name" value="IF2_N"/>
</dbReference>
<evidence type="ECO:0000256" key="10">
    <source>
        <dbReference type="ARBA" id="ARBA00044200"/>
    </source>
</evidence>
<dbReference type="GO" id="GO:0003924">
    <property type="term" value="F:GTPase activity"/>
    <property type="evidence" value="ECO:0007669"/>
    <property type="project" value="InterPro"/>
</dbReference>
<dbReference type="Proteomes" id="UP001338582">
    <property type="component" value="Chromosome 1"/>
</dbReference>
<keyword evidence="7" id="KW-0496">Mitochondrion</keyword>
<comment type="subcellular location">
    <subcellularLocation>
        <location evidence="1">Mitochondrion</location>
    </subcellularLocation>
</comment>
<dbReference type="InterPro" id="IPR044145">
    <property type="entry name" value="IF2_II"/>
</dbReference>
<evidence type="ECO:0000256" key="1">
    <source>
        <dbReference type="ARBA" id="ARBA00004173"/>
    </source>
</evidence>
<dbReference type="RefSeq" id="XP_062875271.1">
    <property type="nucleotide sequence ID" value="XM_063019201.1"/>
</dbReference>
<dbReference type="InterPro" id="IPR000178">
    <property type="entry name" value="TF_IF2_bacterial-like"/>
</dbReference>
<dbReference type="Gene3D" id="3.40.50.10050">
    <property type="entry name" value="Translation initiation factor IF- 2, domain 3"/>
    <property type="match status" value="1"/>
</dbReference>
<sequence length="750" mass="83725">MYSRAALLLKKAGTEHWASRPYSSFKDLPKVGPVGGNKPRPNRFAEMYDKKSRTNNGQGRSPEQNTQHNNRNFRQNGQSLPYQGSTPRSRQDATASQHQEYSRLKQRFNEEKQRQKEYLQPSSKPQAVKKRRRVREPVKITIPPFVTVSTLSSILNVPLSRFLKRLEKMGYEEMTHHYILDKENASLIADEFGFEATVSEEQDNDLLPAPVDESKLKPRPPVVTIMGHVDHGKTTILDYLRKSAVVDSEFGGITQHIGAFSVMTPVSKKKITFLDTPGHSAFLSMRERGAIVTDIVILVVAADDSVMPQTIEAIKHAQKSNVPIIVAINKCDKPSKNIEKVLNDLSRYGVDIEDYGGETQTVQVSGKTGLNMDKLEEAVITLSELSDFQAEPTGVPAEGWVIESQVVTGLGNIATVLVKRGTMKVGSYLVAGTTYCKIRGMKDEFGKTVKVAGPSTPVRVWGWKDLPLAGDRIIQADLEPVCKKVVQAREDREKQQQTIKDIDSINKKRKQEVEEMELQEKINERKLAGLDATDLIKETEAATQKVHFIVKSDVYGSAEAIKESIEGLGNDEVQALVIFFEAGPPTKSDLEMASALDAQILCFNVKVPKAIQAEASQLKVKILEQNIIYRLIEHVTEDLTSRLKPHIDIKILAELEIRAVYDITAKNKAIIKIAGCKVNNGTLKRSSQVRVKRNGKIVFTGELSSLKHVKDDVTEVKKGLECGLQFDKWSKFEAGDAIEAFEEVEVPRFL</sequence>
<feature type="compositionally biased region" description="Polar residues" evidence="11">
    <location>
        <begin position="54"/>
        <end position="99"/>
    </location>
</feature>
<dbReference type="FunFam" id="2.40.30.10:FF:000008">
    <property type="entry name" value="Translation initiation factor IF-2"/>
    <property type="match status" value="1"/>
</dbReference>
<evidence type="ECO:0000313" key="13">
    <source>
        <dbReference type="EMBL" id="WPK22884.1"/>
    </source>
</evidence>
<evidence type="ECO:0000256" key="2">
    <source>
        <dbReference type="ARBA" id="ARBA00007733"/>
    </source>
</evidence>
<dbReference type="GO" id="GO:0005739">
    <property type="term" value="C:mitochondrion"/>
    <property type="evidence" value="ECO:0007669"/>
    <property type="project" value="UniProtKB-SubCell"/>
</dbReference>
<dbReference type="HAMAP" id="MF_00100_B">
    <property type="entry name" value="IF_2_B"/>
    <property type="match status" value="1"/>
</dbReference>
<dbReference type="CDD" id="cd03702">
    <property type="entry name" value="IF2_mtIF2_II"/>
    <property type="match status" value="1"/>
</dbReference>
<dbReference type="GO" id="GO:0003743">
    <property type="term" value="F:translation initiation factor activity"/>
    <property type="evidence" value="ECO:0007669"/>
    <property type="project" value="UniProtKB-KW"/>
</dbReference>
<dbReference type="InterPro" id="IPR000795">
    <property type="entry name" value="T_Tr_GTP-bd_dom"/>
</dbReference>
<dbReference type="EMBL" id="CP138894">
    <property type="protein sequence ID" value="WPK22884.1"/>
    <property type="molecule type" value="Genomic_DNA"/>
</dbReference>
<dbReference type="NCBIfam" id="TIGR00231">
    <property type="entry name" value="small_GTP"/>
    <property type="match status" value="1"/>
</dbReference>
<dbReference type="SUPFAM" id="SSF52540">
    <property type="entry name" value="P-loop containing nucleoside triphosphate hydrolases"/>
    <property type="match status" value="1"/>
</dbReference>
<keyword evidence="4" id="KW-0547">Nucleotide-binding</keyword>
<evidence type="ECO:0000256" key="9">
    <source>
        <dbReference type="ARBA" id="ARBA00025162"/>
    </source>
</evidence>
<dbReference type="GeneID" id="88171174"/>
<evidence type="ECO:0000256" key="3">
    <source>
        <dbReference type="ARBA" id="ARBA00022540"/>
    </source>
</evidence>
<gene>
    <name evidence="13" type="ORF">PUMCH_000105</name>
</gene>
<dbReference type="InterPro" id="IPR015760">
    <property type="entry name" value="TIF_IF2"/>
</dbReference>
<feature type="domain" description="Tr-type G" evidence="12">
    <location>
        <begin position="218"/>
        <end position="393"/>
    </location>
</feature>
<evidence type="ECO:0000256" key="6">
    <source>
        <dbReference type="ARBA" id="ARBA00022946"/>
    </source>
</evidence>
<dbReference type="CDD" id="cd01887">
    <property type="entry name" value="IF2_eIF5B"/>
    <property type="match status" value="1"/>
</dbReference>
<comment type="function">
    <text evidence="9">One of the essential components for the initiation of protein synthesis. Protects formylmethionyl-tRNA from spontaneous hydrolysis and promotes its binding to the 30S ribosomal subunits. Also involved in the hydrolysis of GTP during the formation of the 70S ribosomal complex.</text>
</comment>
<dbReference type="InterPro" id="IPR005225">
    <property type="entry name" value="Small_GTP-bd"/>
</dbReference>
<dbReference type="PROSITE" id="PS51722">
    <property type="entry name" value="G_TR_2"/>
    <property type="match status" value="1"/>
</dbReference>
<feature type="compositionally biased region" description="Basic and acidic residues" evidence="11">
    <location>
        <begin position="100"/>
        <end position="117"/>
    </location>
</feature>
<evidence type="ECO:0000256" key="4">
    <source>
        <dbReference type="ARBA" id="ARBA00022741"/>
    </source>
</evidence>
<dbReference type="FunFam" id="3.40.50.300:FF:000019">
    <property type="entry name" value="Translation initiation factor IF-2"/>
    <property type="match status" value="1"/>
</dbReference>
<dbReference type="KEGG" id="asau:88171174"/>
<dbReference type="PANTHER" id="PTHR43381:SF20">
    <property type="entry name" value="TRANSLATION INITIATION FACTOR IF-2, MITOCHONDRIAL"/>
    <property type="match status" value="1"/>
</dbReference>
<dbReference type="Pfam" id="PF04760">
    <property type="entry name" value="IF2_N"/>
    <property type="match status" value="1"/>
</dbReference>
<dbReference type="InterPro" id="IPR053905">
    <property type="entry name" value="EF-G-like_DII"/>
</dbReference>